<dbReference type="GeneID" id="36517783"/>
<evidence type="ECO:0000313" key="6">
    <source>
        <dbReference type="Proteomes" id="UP000238350"/>
    </source>
</evidence>
<feature type="signal peptide" evidence="3">
    <location>
        <begin position="1"/>
        <end position="15"/>
    </location>
</feature>
<dbReference type="PROSITE" id="PS50222">
    <property type="entry name" value="EF_HAND_2"/>
    <property type="match status" value="1"/>
</dbReference>
<dbReference type="PROSITE" id="PS00018">
    <property type="entry name" value="EF_HAND_1"/>
    <property type="match status" value="1"/>
</dbReference>
<dbReference type="PANTHER" id="PTHR19237">
    <property type="entry name" value="NUCLEOBINDIN"/>
    <property type="match status" value="1"/>
</dbReference>
<evidence type="ECO:0000256" key="1">
    <source>
        <dbReference type="ARBA" id="ARBA00022729"/>
    </source>
</evidence>
<dbReference type="Pfam" id="PF00036">
    <property type="entry name" value="EF-hand_1"/>
    <property type="match status" value="1"/>
</dbReference>
<dbReference type="InterPro" id="IPR002048">
    <property type="entry name" value="EF_hand_dom"/>
</dbReference>
<accession>A0A2T0FN61</accession>
<name>A0A2T0FN61_9ASCO</name>
<sequence length="209" mass="24207">MRAGAILLLPLSVWAHEKIKADPGDPWQVRHMKEEHGIADFDAHSFFTLHDNDNSKTWTRTDILNLYGLLKPNEVGDGTGGGNVDESHEYSNDLKDKVYNEIMKLLDTNNDGVVSIDEWREFCSRGEVLPDFGLGPGHHGDYEFEYEVHHWREFHSENDPEVKIRHPEDDEHDRLYHAFEHGDSEADPHDGSWIQLSRVPAKFRKQRKD</sequence>
<evidence type="ECO:0000313" key="5">
    <source>
        <dbReference type="EMBL" id="PRT56415.1"/>
    </source>
</evidence>
<dbReference type="EMBL" id="NDIQ01000022">
    <property type="protein sequence ID" value="PRT56415.1"/>
    <property type="molecule type" value="Genomic_DNA"/>
</dbReference>
<keyword evidence="1 3" id="KW-0732">Signal</keyword>
<reference evidence="5 6" key="1">
    <citation type="submission" date="2017-04" db="EMBL/GenBank/DDBJ databases">
        <title>Genome sequencing of [Candida] sorbophila.</title>
        <authorList>
            <person name="Ahn J.O."/>
        </authorList>
    </citation>
    <scope>NUCLEOTIDE SEQUENCE [LARGE SCALE GENOMIC DNA]</scope>
    <source>
        <strain evidence="5 6">DS02</strain>
    </source>
</reference>
<feature type="chain" id="PRO_5015492784" description="EF-hand domain-containing protein" evidence="3">
    <location>
        <begin position="16"/>
        <end position="209"/>
    </location>
</feature>
<organism evidence="5 6">
    <name type="scientific">Wickerhamiella sorbophila</name>
    <dbReference type="NCBI Taxonomy" id="45607"/>
    <lineage>
        <taxon>Eukaryota</taxon>
        <taxon>Fungi</taxon>
        <taxon>Dikarya</taxon>
        <taxon>Ascomycota</taxon>
        <taxon>Saccharomycotina</taxon>
        <taxon>Dipodascomycetes</taxon>
        <taxon>Dipodascales</taxon>
        <taxon>Trichomonascaceae</taxon>
        <taxon>Wickerhamiella</taxon>
    </lineage>
</organism>
<dbReference type="InterPro" id="IPR011992">
    <property type="entry name" value="EF-hand-dom_pair"/>
</dbReference>
<keyword evidence="2" id="KW-0106">Calcium</keyword>
<comment type="caution">
    <text evidence="5">The sequence shown here is derived from an EMBL/GenBank/DDBJ whole genome shotgun (WGS) entry which is preliminary data.</text>
</comment>
<keyword evidence="6" id="KW-1185">Reference proteome</keyword>
<dbReference type="PANTHER" id="PTHR19237:SF20">
    <property type="entry name" value="NUCLEOBINDIN 1"/>
    <property type="match status" value="1"/>
</dbReference>
<dbReference type="STRING" id="45607.A0A2T0FN61"/>
<feature type="domain" description="EF-hand" evidence="4">
    <location>
        <begin position="94"/>
        <end position="129"/>
    </location>
</feature>
<dbReference type="InterPro" id="IPR018247">
    <property type="entry name" value="EF_Hand_1_Ca_BS"/>
</dbReference>
<dbReference type="GO" id="GO:0005793">
    <property type="term" value="C:endoplasmic reticulum-Golgi intermediate compartment"/>
    <property type="evidence" value="ECO:0007669"/>
    <property type="project" value="TreeGrafter"/>
</dbReference>
<evidence type="ECO:0000256" key="2">
    <source>
        <dbReference type="ARBA" id="ARBA00022837"/>
    </source>
</evidence>
<evidence type="ECO:0000256" key="3">
    <source>
        <dbReference type="SAM" id="SignalP"/>
    </source>
</evidence>
<proteinExistence type="predicted"/>
<protein>
    <recommendedName>
        <fullName evidence="4">EF-hand domain-containing protein</fullName>
    </recommendedName>
</protein>
<dbReference type="InterPro" id="IPR040250">
    <property type="entry name" value="Nucleobindin"/>
</dbReference>
<evidence type="ECO:0000259" key="4">
    <source>
        <dbReference type="PROSITE" id="PS50222"/>
    </source>
</evidence>
<dbReference type="AlphaFoldDB" id="A0A2T0FN61"/>
<dbReference type="OrthoDB" id="289247at2759"/>
<dbReference type="RefSeq" id="XP_024666360.1">
    <property type="nucleotide sequence ID" value="XM_024810592.1"/>
</dbReference>
<dbReference type="GO" id="GO:0005509">
    <property type="term" value="F:calcium ion binding"/>
    <property type="evidence" value="ECO:0007669"/>
    <property type="project" value="InterPro"/>
</dbReference>
<dbReference type="Proteomes" id="UP000238350">
    <property type="component" value="Unassembled WGS sequence"/>
</dbReference>
<gene>
    <name evidence="5" type="ORF">B9G98_04035</name>
</gene>
<dbReference type="Gene3D" id="1.10.238.10">
    <property type="entry name" value="EF-hand"/>
    <property type="match status" value="1"/>
</dbReference>
<dbReference type="SUPFAM" id="SSF47473">
    <property type="entry name" value="EF-hand"/>
    <property type="match status" value="1"/>
</dbReference>